<dbReference type="EMBL" id="VIFK01000290">
    <property type="protein sequence ID" value="TQE98068.1"/>
    <property type="molecule type" value="Genomic_DNA"/>
</dbReference>
<feature type="compositionally biased region" description="Basic and acidic residues" evidence="1">
    <location>
        <begin position="91"/>
        <end position="102"/>
    </location>
</feature>
<name>A0A540VMU7_9GAMM</name>
<evidence type="ECO:0000313" key="2">
    <source>
        <dbReference type="EMBL" id="TQE98068.1"/>
    </source>
</evidence>
<sequence>MQSLSAQLSMLYKEREQLEEVLGVSSADDVISLVLCSARDQSLSDQLSMLYSEREQLEEVLGVSSAEDIIALVKSFENQLATFYSGGNRPSNEDPLHKDQAHEAPSYEGPVDMQAPVVELIRLRNQNEAAHLALLNKLLG</sequence>
<feature type="region of interest" description="Disordered" evidence="1">
    <location>
        <begin position="85"/>
        <end position="109"/>
    </location>
</feature>
<gene>
    <name evidence="2" type="ORF">FKY71_15770</name>
</gene>
<evidence type="ECO:0000313" key="3">
    <source>
        <dbReference type="Proteomes" id="UP000315400"/>
    </source>
</evidence>
<evidence type="ECO:0000256" key="1">
    <source>
        <dbReference type="SAM" id="MobiDB-lite"/>
    </source>
</evidence>
<dbReference type="Proteomes" id="UP000315400">
    <property type="component" value="Unassembled WGS sequence"/>
</dbReference>
<proteinExistence type="predicted"/>
<accession>A0A540VMU7</accession>
<reference evidence="2 3" key="1">
    <citation type="submission" date="2019-06" db="EMBL/GenBank/DDBJ databases">
        <title>Metagenome assembled Genome of Spiribacter salinus SL48-SHIP from the microbial mat of Salt Lake 48 (Novosibirsk region, Russia).</title>
        <authorList>
            <person name="Shipova A."/>
            <person name="Rozanov A.S."/>
            <person name="Bryanskaya A.V."/>
            <person name="Peltek S.E."/>
        </authorList>
    </citation>
    <scope>NUCLEOTIDE SEQUENCE [LARGE SCALE GENOMIC DNA]</scope>
    <source>
        <strain evidence="2">SL48-SHIP-2</strain>
    </source>
</reference>
<organism evidence="2 3">
    <name type="scientific">Spiribacter salinus</name>
    <dbReference type="NCBI Taxonomy" id="1335746"/>
    <lineage>
        <taxon>Bacteria</taxon>
        <taxon>Pseudomonadati</taxon>
        <taxon>Pseudomonadota</taxon>
        <taxon>Gammaproteobacteria</taxon>
        <taxon>Chromatiales</taxon>
        <taxon>Ectothiorhodospiraceae</taxon>
        <taxon>Spiribacter</taxon>
    </lineage>
</organism>
<protein>
    <submittedName>
        <fullName evidence="2">Uncharacterized protein</fullName>
    </submittedName>
</protein>
<comment type="caution">
    <text evidence="2">The sequence shown here is derived from an EMBL/GenBank/DDBJ whole genome shotgun (WGS) entry which is preliminary data.</text>
</comment>
<dbReference type="AlphaFoldDB" id="A0A540VMU7"/>